<evidence type="ECO:0000256" key="1">
    <source>
        <dbReference type="ARBA" id="ARBA00004173"/>
    </source>
</evidence>
<name>A0A0G2E4M4_PHACM</name>
<evidence type="ECO:0000313" key="11">
    <source>
        <dbReference type="Proteomes" id="UP000053317"/>
    </source>
</evidence>
<evidence type="ECO:0000256" key="3">
    <source>
        <dbReference type="ARBA" id="ARBA00022980"/>
    </source>
</evidence>
<dbReference type="Proteomes" id="UP000053317">
    <property type="component" value="Unassembled WGS sequence"/>
</dbReference>
<accession>A0A0G2E4M4</accession>
<dbReference type="AlphaFoldDB" id="A0A0G2E4M4"/>
<evidence type="ECO:0000256" key="6">
    <source>
        <dbReference type="ARBA" id="ARBA00039335"/>
    </source>
</evidence>
<dbReference type="InterPro" id="IPR013810">
    <property type="entry name" value="Ribosomal_uS5_N"/>
</dbReference>
<evidence type="ECO:0000313" key="10">
    <source>
        <dbReference type="EMBL" id="KKY17967.1"/>
    </source>
</evidence>
<reference evidence="10 11" key="1">
    <citation type="submission" date="2015-05" db="EMBL/GenBank/DDBJ databases">
        <title>Distinctive expansion of gene families associated with plant cell wall degradation and secondary metabolism in the genomes of grapevine trunk pathogens.</title>
        <authorList>
            <person name="Lawrence D.P."/>
            <person name="Travadon R."/>
            <person name="Rolshausen P.E."/>
            <person name="Baumgartner K."/>
        </authorList>
    </citation>
    <scope>NUCLEOTIDE SEQUENCE [LARGE SCALE GENOMIC DNA]</scope>
    <source>
        <strain evidence="10">UCRPC4</strain>
    </source>
</reference>
<dbReference type="GO" id="GO:0006412">
    <property type="term" value="P:translation"/>
    <property type="evidence" value="ECO:0007669"/>
    <property type="project" value="InterPro"/>
</dbReference>
<gene>
    <name evidence="10" type="ORF">UCRPC4_g05169</name>
</gene>
<dbReference type="InterPro" id="IPR000851">
    <property type="entry name" value="Ribosomal_uS5"/>
</dbReference>
<dbReference type="GO" id="GO:0003735">
    <property type="term" value="F:structural constituent of ribosome"/>
    <property type="evidence" value="ECO:0007669"/>
    <property type="project" value="UniProtKB-UniRule"/>
</dbReference>
<dbReference type="PROSITE" id="PS50881">
    <property type="entry name" value="S5_DSRBD"/>
    <property type="match status" value="1"/>
</dbReference>
<dbReference type="Gene3D" id="3.30.230.10">
    <property type="match status" value="1"/>
</dbReference>
<keyword evidence="3 7" id="KW-0689">Ribosomal protein</keyword>
<evidence type="ECO:0000256" key="7">
    <source>
        <dbReference type="PROSITE-ProRule" id="PRU00268"/>
    </source>
</evidence>
<sequence length="389" mass="43846">MSVSRSARCLFCTFKQASKAPVPRRTFHLSAARRQGKKEDDVARPKPITKESITPYTEEERNILREKFTDAQIAALEAGESAISAEDLANQAARRPDAWKVNYFDDFSKVDPVVDKPIRPSYSNFDPDARLKEEEDFERDLASLIERLPADATFETYKEMEKKIRMTTGDEAAETNSPSALAPELFEKDEMFDRNGDVITRPKKSGKIQSNDGGVSREEVTPALLRLMQMTGYTQRQISQFRVKTIISHAVVNQTRLGKIRKQYFLTIAGNGNGLIGIGEGKSIESEEARLQSQYRAIRDMRPILRYEKRTIFGDVKGKSGATELELYNRPPGIQDLAAKVTRARNPMNTVKAAVQALMKQKDPEEVARARGRKMVDVRKVYYAGGLSN</sequence>
<feature type="domain" description="S5 DRBM" evidence="9">
    <location>
        <begin position="241"/>
        <end position="304"/>
    </location>
</feature>
<dbReference type="GO" id="GO:0005763">
    <property type="term" value="C:mitochondrial small ribosomal subunit"/>
    <property type="evidence" value="ECO:0007669"/>
    <property type="project" value="UniProtKB-ARBA"/>
</dbReference>
<dbReference type="SUPFAM" id="SSF54768">
    <property type="entry name" value="dsRNA-binding domain-like"/>
    <property type="match status" value="1"/>
</dbReference>
<comment type="subcellular location">
    <subcellularLocation>
        <location evidence="1">Mitochondrion</location>
    </subcellularLocation>
</comment>
<organism evidence="10 11">
    <name type="scientific">Phaeomoniella chlamydospora</name>
    <name type="common">Phaeoacremonium chlamydosporum</name>
    <dbReference type="NCBI Taxonomy" id="158046"/>
    <lineage>
        <taxon>Eukaryota</taxon>
        <taxon>Fungi</taxon>
        <taxon>Dikarya</taxon>
        <taxon>Ascomycota</taxon>
        <taxon>Pezizomycotina</taxon>
        <taxon>Eurotiomycetes</taxon>
        <taxon>Chaetothyriomycetidae</taxon>
        <taxon>Phaeomoniellales</taxon>
        <taxon>Phaeomoniellaceae</taxon>
        <taxon>Phaeomoniella</taxon>
    </lineage>
</organism>
<dbReference type="Gene3D" id="3.30.160.20">
    <property type="match status" value="1"/>
</dbReference>
<dbReference type="OrthoDB" id="309483at2759"/>
<dbReference type="PANTHER" id="PTHR48277:SF1">
    <property type="entry name" value="MITOCHONDRIAL RIBOSOMAL PROTEIN S5"/>
    <property type="match status" value="1"/>
</dbReference>
<dbReference type="InterPro" id="IPR005324">
    <property type="entry name" value="Ribosomal_uS5_C"/>
</dbReference>
<dbReference type="SUPFAM" id="SSF54211">
    <property type="entry name" value="Ribosomal protein S5 domain 2-like"/>
    <property type="match status" value="1"/>
</dbReference>
<dbReference type="EMBL" id="LCWF01000133">
    <property type="protein sequence ID" value="KKY17967.1"/>
    <property type="molecule type" value="Genomic_DNA"/>
</dbReference>
<dbReference type="GO" id="GO:0003723">
    <property type="term" value="F:RNA binding"/>
    <property type="evidence" value="ECO:0007669"/>
    <property type="project" value="InterPro"/>
</dbReference>
<dbReference type="Pfam" id="PF03719">
    <property type="entry name" value="Ribosomal_S5_C"/>
    <property type="match status" value="1"/>
</dbReference>
<comment type="similarity">
    <text evidence="2 8">Belongs to the universal ribosomal protein uS5 family.</text>
</comment>
<reference evidence="10 11" key="2">
    <citation type="submission" date="2015-05" db="EMBL/GenBank/DDBJ databases">
        <authorList>
            <person name="Morales-Cruz A."/>
            <person name="Amrine K.C."/>
            <person name="Cantu D."/>
        </authorList>
    </citation>
    <scope>NUCLEOTIDE SEQUENCE [LARGE SCALE GENOMIC DNA]</scope>
    <source>
        <strain evidence="10">UCRPC4</strain>
    </source>
</reference>
<protein>
    <recommendedName>
        <fullName evidence="6">Small ribosomal subunit protein uS5m</fullName>
    </recommendedName>
</protein>
<dbReference type="FunFam" id="3.30.160.20:FF:000022">
    <property type="entry name" value="28S ribosomal protein S5, mitochondrial"/>
    <property type="match status" value="1"/>
</dbReference>
<evidence type="ECO:0000256" key="2">
    <source>
        <dbReference type="ARBA" id="ARBA00008945"/>
    </source>
</evidence>
<keyword evidence="5 7" id="KW-0687">Ribonucleoprotein</keyword>
<comment type="caution">
    <text evidence="10">The sequence shown here is derived from an EMBL/GenBank/DDBJ whole genome shotgun (WGS) entry which is preliminary data.</text>
</comment>
<dbReference type="Pfam" id="PF00333">
    <property type="entry name" value="Ribosomal_S5"/>
    <property type="match status" value="1"/>
</dbReference>
<dbReference type="PANTHER" id="PTHR48277">
    <property type="entry name" value="MITOCHONDRIAL RIBOSOMAL PROTEIN S5"/>
    <property type="match status" value="1"/>
</dbReference>
<proteinExistence type="inferred from homology"/>
<dbReference type="InterPro" id="IPR014721">
    <property type="entry name" value="Ribsml_uS5_D2-typ_fold_subgr"/>
</dbReference>
<evidence type="ECO:0000256" key="5">
    <source>
        <dbReference type="ARBA" id="ARBA00023274"/>
    </source>
</evidence>
<evidence type="ECO:0000256" key="4">
    <source>
        <dbReference type="ARBA" id="ARBA00023128"/>
    </source>
</evidence>
<evidence type="ECO:0000256" key="8">
    <source>
        <dbReference type="RuleBase" id="RU003823"/>
    </source>
</evidence>
<dbReference type="InterPro" id="IPR020568">
    <property type="entry name" value="Ribosomal_Su5_D2-typ_SF"/>
</dbReference>
<keyword evidence="11" id="KW-1185">Reference proteome</keyword>
<keyword evidence="4" id="KW-0496">Mitochondrion</keyword>
<evidence type="ECO:0000259" key="9">
    <source>
        <dbReference type="PROSITE" id="PS50881"/>
    </source>
</evidence>